<dbReference type="InterPro" id="IPR046848">
    <property type="entry name" value="E_motif"/>
</dbReference>
<comment type="caution">
    <text evidence="5">The sequence shown here is derived from an EMBL/GenBank/DDBJ whole genome shotgun (WGS) entry which is preliminary data.</text>
</comment>
<dbReference type="PANTHER" id="PTHR47926">
    <property type="entry name" value="PENTATRICOPEPTIDE REPEAT-CONTAINING PROTEIN"/>
    <property type="match status" value="1"/>
</dbReference>
<evidence type="ECO:0000256" key="3">
    <source>
        <dbReference type="PROSITE-ProRule" id="PRU00708"/>
    </source>
</evidence>
<dbReference type="EMBL" id="CACVBM020001052">
    <property type="protein sequence ID" value="CAA7026817.1"/>
    <property type="molecule type" value="Genomic_DNA"/>
</dbReference>
<dbReference type="Proteomes" id="UP000467841">
    <property type="component" value="Unassembled WGS sequence"/>
</dbReference>
<dbReference type="Pfam" id="PF13041">
    <property type="entry name" value="PPR_2"/>
    <property type="match status" value="1"/>
</dbReference>
<dbReference type="Pfam" id="PF20431">
    <property type="entry name" value="E_motif"/>
    <property type="match status" value="1"/>
</dbReference>
<keyword evidence="2" id="KW-0677">Repeat</keyword>
<feature type="repeat" description="PPR" evidence="3">
    <location>
        <begin position="314"/>
        <end position="348"/>
    </location>
</feature>
<dbReference type="GO" id="GO:0008270">
    <property type="term" value="F:zinc ion binding"/>
    <property type="evidence" value="ECO:0007669"/>
    <property type="project" value="InterPro"/>
</dbReference>
<dbReference type="AlphaFoldDB" id="A0A6D2IFJ2"/>
<evidence type="ECO:0000313" key="6">
    <source>
        <dbReference type="Proteomes" id="UP000467841"/>
    </source>
</evidence>
<reference evidence="5" key="1">
    <citation type="submission" date="2020-01" db="EMBL/GenBank/DDBJ databases">
        <authorList>
            <person name="Mishra B."/>
        </authorList>
    </citation>
    <scope>NUCLEOTIDE SEQUENCE [LARGE SCALE GENOMIC DNA]</scope>
</reference>
<sequence>MSNIVLNTLRFKHPKLALLQSCSSFSDLKIIHGFLIRTHFISDVFVASRLLALCVDDGIVDKSINVLGYAYGIFSQIQEPNCFIFNILIRGFSSGAEPSRAFQFYTQMLKSRIRPDNITFPFLIKAAAEMECVKTGEQTHSHVVRFGFQNDVYVENSLVHMYANCGSIAAAGRIFGKMPFRDVVSWTSMVAGYCKCGMVGDAREMFDEMPQRNLVTWSIMINGYAKNNFFEKAIDLFELMKREGIVANETVMVSVISSCAHLGALELGERAHDYVVKNHVTVNLILGTALVDMYWRCGEIEKATRVFEGLPEKDSLSWSSIIKGLAVHGDAHKAIRYFSEMVRLGFIPRDVTLTAVLSACSHGGLVDKGLEIYENMKTDYGIEPRLEHYGCIVDMFGRAGRLTEAENFIRKMPVKPNAPILGALLGACKIHKNTEVAERVGNMLIEVKPEHSGYYVLLSNIYACAGKWEKIESLREMMKEKLVKKPHGWSLIEINGKINKFSMGDTHPEMGKIKRKWEEILRKIRAIGYKGNTGDALFDVDEEEKESAIHMHSEKLAIAYGMMKTKPGTSIRIVKNLRVCEDCHTVTKHISEVYGREFIVRDRNRFHRFRYGLCSCGDYW</sequence>
<keyword evidence="6" id="KW-1185">Reference proteome</keyword>
<dbReference type="InterPro" id="IPR046960">
    <property type="entry name" value="PPR_At4g14850-like_plant"/>
</dbReference>
<gene>
    <name evidence="5" type="ORF">MERR_LOCUS14052</name>
</gene>
<dbReference type="GO" id="GO:0009451">
    <property type="term" value="P:RNA modification"/>
    <property type="evidence" value="ECO:0007669"/>
    <property type="project" value="InterPro"/>
</dbReference>
<protein>
    <recommendedName>
        <fullName evidence="4">DYW domain-containing protein</fullName>
    </recommendedName>
</protein>
<dbReference type="GO" id="GO:0003729">
    <property type="term" value="F:mRNA binding"/>
    <property type="evidence" value="ECO:0007669"/>
    <property type="project" value="UniProtKB-ARBA"/>
</dbReference>
<evidence type="ECO:0000259" key="4">
    <source>
        <dbReference type="Pfam" id="PF14432"/>
    </source>
</evidence>
<dbReference type="NCBIfam" id="TIGR00756">
    <property type="entry name" value="PPR"/>
    <property type="match status" value="5"/>
</dbReference>
<organism evidence="5 6">
    <name type="scientific">Microthlaspi erraticum</name>
    <dbReference type="NCBI Taxonomy" id="1685480"/>
    <lineage>
        <taxon>Eukaryota</taxon>
        <taxon>Viridiplantae</taxon>
        <taxon>Streptophyta</taxon>
        <taxon>Embryophyta</taxon>
        <taxon>Tracheophyta</taxon>
        <taxon>Spermatophyta</taxon>
        <taxon>Magnoliopsida</taxon>
        <taxon>eudicotyledons</taxon>
        <taxon>Gunneridae</taxon>
        <taxon>Pentapetalae</taxon>
        <taxon>rosids</taxon>
        <taxon>malvids</taxon>
        <taxon>Brassicales</taxon>
        <taxon>Brassicaceae</taxon>
        <taxon>Coluteocarpeae</taxon>
        <taxon>Microthlaspi</taxon>
    </lineage>
</organism>
<feature type="domain" description="DYW" evidence="4">
    <location>
        <begin position="528"/>
        <end position="620"/>
    </location>
</feature>
<dbReference type="InterPro" id="IPR032867">
    <property type="entry name" value="DYW_dom"/>
</dbReference>
<feature type="repeat" description="PPR" evidence="3">
    <location>
        <begin position="213"/>
        <end position="247"/>
    </location>
</feature>
<dbReference type="OrthoDB" id="185373at2759"/>
<dbReference type="PROSITE" id="PS51375">
    <property type="entry name" value="PPR"/>
    <property type="match status" value="4"/>
</dbReference>
<dbReference type="Pfam" id="PF14432">
    <property type="entry name" value="DYW_deaminase"/>
    <property type="match status" value="1"/>
</dbReference>
<evidence type="ECO:0000256" key="1">
    <source>
        <dbReference type="ARBA" id="ARBA00006643"/>
    </source>
</evidence>
<accession>A0A6D2IFJ2</accession>
<feature type="repeat" description="PPR" evidence="3">
    <location>
        <begin position="81"/>
        <end position="115"/>
    </location>
</feature>
<dbReference type="Gene3D" id="1.25.40.10">
    <property type="entry name" value="Tetratricopeptide repeat domain"/>
    <property type="match status" value="3"/>
</dbReference>
<dbReference type="InterPro" id="IPR011990">
    <property type="entry name" value="TPR-like_helical_dom_sf"/>
</dbReference>
<proteinExistence type="inferred from homology"/>
<feature type="repeat" description="PPR" evidence="3">
    <location>
        <begin position="182"/>
        <end position="212"/>
    </location>
</feature>
<name>A0A6D2IFJ2_9BRAS</name>
<dbReference type="Pfam" id="PF12854">
    <property type="entry name" value="PPR_1"/>
    <property type="match status" value="1"/>
</dbReference>
<dbReference type="Pfam" id="PF01535">
    <property type="entry name" value="PPR"/>
    <property type="match status" value="5"/>
</dbReference>
<evidence type="ECO:0000313" key="5">
    <source>
        <dbReference type="EMBL" id="CAA7026817.1"/>
    </source>
</evidence>
<dbReference type="FunFam" id="1.25.40.10:FF:000333">
    <property type="entry name" value="Pentatricopeptide repeat-containing protein"/>
    <property type="match status" value="1"/>
</dbReference>
<dbReference type="InterPro" id="IPR002885">
    <property type="entry name" value="PPR_rpt"/>
</dbReference>
<comment type="similarity">
    <text evidence="1">Belongs to the PPR family. PCMP-H subfamily.</text>
</comment>
<evidence type="ECO:0000256" key="2">
    <source>
        <dbReference type="ARBA" id="ARBA00022737"/>
    </source>
</evidence>
<dbReference type="FunFam" id="1.25.40.10:FF:000690">
    <property type="entry name" value="Pentatricopeptide repeat-containing protein"/>
    <property type="match status" value="1"/>
</dbReference>
<dbReference type="FunFam" id="1.25.40.10:FF:000470">
    <property type="entry name" value="Pentatricopeptide repeat-containing protein At5g66520"/>
    <property type="match status" value="1"/>
</dbReference>